<keyword evidence="1" id="KW-1133">Transmembrane helix</keyword>
<keyword evidence="1" id="KW-0472">Membrane</keyword>
<sequence>MTDNVYTSDVTVDSASPSQLAESIRLREERIADNIDELVGRVHPKVLATRAANKAKSGVVDEESGSVKPEAVALGVGAVLGVAALIVGLSGRSKRG</sequence>
<organism evidence="2 3">
    <name type="scientific">Brevibacterium aurantiacum</name>
    <dbReference type="NCBI Taxonomy" id="273384"/>
    <lineage>
        <taxon>Bacteria</taxon>
        <taxon>Bacillati</taxon>
        <taxon>Actinomycetota</taxon>
        <taxon>Actinomycetes</taxon>
        <taxon>Micrococcales</taxon>
        <taxon>Brevibacteriaceae</taxon>
        <taxon>Brevibacterium</taxon>
    </lineage>
</organism>
<evidence type="ECO:0000313" key="3">
    <source>
        <dbReference type="Proteomes" id="UP000316406"/>
    </source>
</evidence>
<feature type="transmembrane region" description="Helical" evidence="1">
    <location>
        <begin position="71"/>
        <end position="91"/>
    </location>
</feature>
<protein>
    <submittedName>
        <fullName evidence="2">DUF3618 domain-containing protein</fullName>
    </submittedName>
</protein>
<dbReference type="EMBL" id="VLTK01000005">
    <property type="protein sequence ID" value="TSI15941.1"/>
    <property type="molecule type" value="Genomic_DNA"/>
</dbReference>
<comment type="caution">
    <text evidence="2">The sequence shown here is derived from an EMBL/GenBank/DDBJ whole genome shotgun (WGS) entry which is preliminary data.</text>
</comment>
<accession>A0A556CER6</accession>
<keyword evidence="3" id="KW-1185">Reference proteome</keyword>
<name>A0A556CER6_BREAU</name>
<dbReference type="InterPro" id="IPR022062">
    <property type="entry name" value="DUF3618"/>
</dbReference>
<dbReference type="Proteomes" id="UP000316406">
    <property type="component" value="Unassembled WGS sequence"/>
</dbReference>
<dbReference type="RefSeq" id="WP_143922387.1">
    <property type="nucleotide sequence ID" value="NZ_VLTK01000005.1"/>
</dbReference>
<dbReference type="OrthoDB" id="4808241at2"/>
<proteinExistence type="predicted"/>
<keyword evidence="1" id="KW-0812">Transmembrane</keyword>
<evidence type="ECO:0000313" key="2">
    <source>
        <dbReference type="EMBL" id="TSI15941.1"/>
    </source>
</evidence>
<dbReference type="AlphaFoldDB" id="A0A556CER6"/>
<reference evidence="2 3" key="1">
    <citation type="submission" date="2019-07" db="EMBL/GenBank/DDBJ databases">
        <title>Draft genome sequence of Brevibacterium aurantiacum XU54 isolated from Xinjiang China.</title>
        <authorList>
            <person name="Xu X."/>
        </authorList>
    </citation>
    <scope>NUCLEOTIDE SEQUENCE [LARGE SCALE GENOMIC DNA]</scope>
    <source>
        <strain evidence="2 3">XU54</strain>
    </source>
</reference>
<dbReference type="Pfam" id="PF12277">
    <property type="entry name" value="DUF3618"/>
    <property type="match status" value="1"/>
</dbReference>
<evidence type="ECO:0000256" key="1">
    <source>
        <dbReference type="SAM" id="Phobius"/>
    </source>
</evidence>
<gene>
    <name evidence="2" type="ORF">FO013_09855</name>
</gene>